<dbReference type="Pfam" id="PF01335">
    <property type="entry name" value="DED"/>
    <property type="match status" value="1"/>
</dbReference>
<dbReference type="OMA" id="QIYQCLV"/>
<dbReference type="CTD" id="20251858"/>
<evidence type="ECO:0000313" key="3">
    <source>
        <dbReference type="EMBL" id="ESO87441.1"/>
    </source>
</evidence>
<dbReference type="RefSeq" id="XP_009061835.1">
    <property type="nucleotide sequence ID" value="XM_009063587.1"/>
</dbReference>
<feature type="non-terminal residue" evidence="3">
    <location>
        <position position="1"/>
    </location>
</feature>
<dbReference type="GO" id="GO:0042981">
    <property type="term" value="P:regulation of apoptotic process"/>
    <property type="evidence" value="ECO:0007669"/>
    <property type="project" value="InterPro"/>
</dbReference>
<evidence type="ECO:0008006" key="5">
    <source>
        <dbReference type="Google" id="ProtNLM"/>
    </source>
</evidence>
<gene>
    <name evidence="3" type="ORF">LOTGIDRAFT_68264</name>
</gene>
<evidence type="ECO:0000259" key="1">
    <source>
        <dbReference type="PROSITE" id="PS50017"/>
    </source>
</evidence>
<dbReference type="OrthoDB" id="100767at2759"/>
<feature type="non-terminal residue" evidence="3">
    <location>
        <position position="167"/>
    </location>
</feature>
<dbReference type="Pfam" id="PF00531">
    <property type="entry name" value="Death"/>
    <property type="match status" value="1"/>
</dbReference>
<dbReference type="InterPro" id="IPR000488">
    <property type="entry name" value="Death_dom"/>
</dbReference>
<dbReference type="PROSITE" id="PS50168">
    <property type="entry name" value="DED"/>
    <property type="match status" value="1"/>
</dbReference>
<accession>V4A2D2</accession>
<proteinExistence type="predicted"/>
<protein>
    <recommendedName>
        <fullName evidence="5">Death domain-containing protein</fullName>
    </recommendedName>
</protein>
<dbReference type="STRING" id="225164.V4A2D2"/>
<evidence type="ECO:0000313" key="4">
    <source>
        <dbReference type="Proteomes" id="UP000030746"/>
    </source>
</evidence>
<sequence length="167" mass="19662">RAMLVKISNKLEPPELKTLIYYTQIKRKLAETIQNATDLFKILEERQDLKPNDLRYFRQIIVDTLDTRKDLLKIIDDYVRDNEIGGRPDTESSDYLGGLQEEKDFLAKNYGKGWKFFIRRLSLSEGDIEHIEAKNKGNQKEAINECIQFWLNQQQDNASREKIIRAL</sequence>
<dbReference type="InterPro" id="IPR011029">
    <property type="entry name" value="DEATH-like_dom_sf"/>
</dbReference>
<dbReference type="PROSITE" id="PS50017">
    <property type="entry name" value="DEATH_DOMAIN"/>
    <property type="match status" value="1"/>
</dbReference>
<feature type="domain" description="DED" evidence="2">
    <location>
        <begin position="1"/>
        <end position="77"/>
    </location>
</feature>
<name>V4A2D2_LOTGI</name>
<evidence type="ECO:0000259" key="2">
    <source>
        <dbReference type="PROSITE" id="PS50168"/>
    </source>
</evidence>
<dbReference type="Proteomes" id="UP000030746">
    <property type="component" value="Unassembled WGS sequence"/>
</dbReference>
<dbReference type="EMBL" id="KB202917">
    <property type="protein sequence ID" value="ESO87441.1"/>
    <property type="molecule type" value="Genomic_DNA"/>
</dbReference>
<dbReference type="GeneID" id="20251858"/>
<reference evidence="3 4" key="1">
    <citation type="journal article" date="2013" name="Nature">
        <title>Insights into bilaterian evolution from three spiralian genomes.</title>
        <authorList>
            <person name="Simakov O."/>
            <person name="Marletaz F."/>
            <person name="Cho S.J."/>
            <person name="Edsinger-Gonzales E."/>
            <person name="Havlak P."/>
            <person name="Hellsten U."/>
            <person name="Kuo D.H."/>
            <person name="Larsson T."/>
            <person name="Lv J."/>
            <person name="Arendt D."/>
            <person name="Savage R."/>
            <person name="Osoegawa K."/>
            <person name="de Jong P."/>
            <person name="Grimwood J."/>
            <person name="Chapman J.A."/>
            <person name="Shapiro H."/>
            <person name="Aerts A."/>
            <person name="Otillar R.P."/>
            <person name="Terry A.Y."/>
            <person name="Boore J.L."/>
            <person name="Grigoriev I.V."/>
            <person name="Lindberg D.R."/>
            <person name="Seaver E.C."/>
            <person name="Weisblat D.A."/>
            <person name="Putnam N.H."/>
            <person name="Rokhsar D.S."/>
        </authorList>
    </citation>
    <scope>NUCLEOTIDE SEQUENCE [LARGE SCALE GENOMIC DNA]</scope>
</reference>
<dbReference type="GO" id="GO:0007165">
    <property type="term" value="P:signal transduction"/>
    <property type="evidence" value="ECO:0007669"/>
    <property type="project" value="InterPro"/>
</dbReference>
<dbReference type="CDD" id="cd01670">
    <property type="entry name" value="Death"/>
    <property type="match status" value="1"/>
</dbReference>
<dbReference type="AlphaFoldDB" id="V4A2D2"/>
<keyword evidence="4" id="KW-1185">Reference proteome</keyword>
<dbReference type="Gene3D" id="1.10.533.10">
    <property type="entry name" value="Death Domain, Fas"/>
    <property type="match status" value="2"/>
</dbReference>
<feature type="domain" description="Death" evidence="1">
    <location>
        <begin position="111"/>
        <end position="167"/>
    </location>
</feature>
<dbReference type="InterPro" id="IPR001875">
    <property type="entry name" value="DED_dom"/>
</dbReference>
<dbReference type="HOGENOM" id="CLU_087961_0_0_1"/>
<dbReference type="KEGG" id="lgi:LOTGIDRAFT_68264"/>
<organism evidence="3 4">
    <name type="scientific">Lottia gigantea</name>
    <name type="common">Giant owl limpet</name>
    <dbReference type="NCBI Taxonomy" id="225164"/>
    <lineage>
        <taxon>Eukaryota</taxon>
        <taxon>Metazoa</taxon>
        <taxon>Spiralia</taxon>
        <taxon>Lophotrochozoa</taxon>
        <taxon>Mollusca</taxon>
        <taxon>Gastropoda</taxon>
        <taxon>Patellogastropoda</taxon>
        <taxon>Lottioidea</taxon>
        <taxon>Lottiidae</taxon>
        <taxon>Lottia</taxon>
    </lineage>
</organism>
<dbReference type="SUPFAM" id="SSF47986">
    <property type="entry name" value="DEATH domain"/>
    <property type="match status" value="1"/>
</dbReference>